<organism evidence="8 9">
    <name type="scientific">Sneathiella sedimenti</name>
    <dbReference type="NCBI Taxonomy" id="2816034"/>
    <lineage>
        <taxon>Bacteria</taxon>
        <taxon>Pseudomonadati</taxon>
        <taxon>Pseudomonadota</taxon>
        <taxon>Alphaproteobacteria</taxon>
        <taxon>Sneathiellales</taxon>
        <taxon>Sneathiellaceae</taxon>
        <taxon>Sneathiella</taxon>
    </lineage>
</organism>
<comment type="caution">
    <text evidence="8">The sequence shown here is derived from an EMBL/GenBank/DDBJ whole genome shotgun (WGS) entry which is preliminary data.</text>
</comment>
<protein>
    <submittedName>
        <fullName evidence="8">GlsB/YeaQ/YmgE family stress response membrane protein</fullName>
    </submittedName>
</protein>
<keyword evidence="6 7" id="KW-0472">Membrane</keyword>
<accession>A0ABS3F2R0</accession>
<dbReference type="PANTHER" id="PTHR33884:SF3">
    <property type="entry name" value="UPF0410 PROTEIN YMGE"/>
    <property type="match status" value="1"/>
</dbReference>
<comment type="subcellular location">
    <subcellularLocation>
        <location evidence="1">Cell membrane</location>
        <topology evidence="1">Multi-pass membrane protein</topology>
    </subcellularLocation>
</comment>
<evidence type="ECO:0000256" key="2">
    <source>
        <dbReference type="ARBA" id="ARBA00011006"/>
    </source>
</evidence>
<dbReference type="InterPro" id="IPR007341">
    <property type="entry name" value="Transgly_assoc"/>
</dbReference>
<evidence type="ECO:0000313" key="9">
    <source>
        <dbReference type="Proteomes" id="UP000664761"/>
    </source>
</evidence>
<name>A0ABS3F2R0_9PROT</name>
<comment type="similarity">
    <text evidence="2">Belongs to the UPF0410 family.</text>
</comment>
<evidence type="ECO:0000256" key="3">
    <source>
        <dbReference type="ARBA" id="ARBA00022475"/>
    </source>
</evidence>
<feature type="transmembrane region" description="Helical" evidence="7">
    <location>
        <begin position="56"/>
        <end position="78"/>
    </location>
</feature>
<evidence type="ECO:0000256" key="4">
    <source>
        <dbReference type="ARBA" id="ARBA00022692"/>
    </source>
</evidence>
<evidence type="ECO:0000256" key="5">
    <source>
        <dbReference type="ARBA" id="ARBA00022989"/>
    </source>
</evidence>
<dbReference type="RefSeq" id="WP_207042576.1">
    <property type="nucleotide sequence ID" value="NZ_JAFLNC010000001.1"/>
</dbReference>
<evidence type="ECO:0000256" key="6">
    <source>
        <dbReference type="ARBA" id="ARBA00023136"/>
    </source>
</evidence>
<reference evidence="8 9" key="1">
    <citation type="submission" date="2021-03" db="EMBL/GenBank/DDBJ databases">
        <title>Sneathiella sp. CAU 1612 isolated from Kang Won-do.</title>
        <authorList>
            <person name="Kim W."/>
        </authorList>
    </citation>
    <scope>NUCLEOTIDE SEQUENCE [LARGE SCALE GENOMIC DNA]</scope>
    <source>
        <strain evidence="8 9">CAU 1612</strain>
    </source>
</reference>
<dbReference type="PANTHER" id="PTHR33884">
    <property type="entry name" value="UPF0410 PROTEIN YMGE"/>
    <property type="match status" value="1"/>
</dbReference>
<feature type="transmembrane region" description="Helical" evidence="7">
    <location>
        <begin position="31"/>
        <end position="50"/>
    </location>
</feature>
<keyword evidence="9" id="KW-1185">Reference proteome</keyword>
<feature type="transmembrane region" description="Helical" evidence="7">
    <location>
        <begin position="6"/>
        <end position="24"/>
    </location>
</feature>
<keyword evidence="5 7" id="KW-1133">Transmembrane helix</keyword>
<evidence type="ECO:0000256" key="7">
    <source>
        <dbReference type="SAM" id="Phobius"/>
    </source>
</evidence>
<evidence type="ECO:0000313" key="8">
    <source>
        <dbReference type="EMBL" id="MBO0332808.1"/>
    </source>
</evidence>
<evidence type="ECO:0000256" key="1">
    <source>
        <dbReference type="ARBA" id="ARBA00004651"/>
    </source>
</evidence>
<keyword evidence="4 7" id="KW-0812">Transmembrane</keyword>
<dbReference type="EMBL" id="JAFLNC010000001">
    <property type="protein sequence ID" value="MBO0332808.1"/>
    <property type="molecule type" value="Genomic_DNA"/>
</dbReference>
<dbReference type="Proteomes" id="UP000664761">
    <property type="component" value="Unassembled WGS sequence"/>
</dbReference>
<proteinExistence type="inferred from homology"/>
<dbReference type="Pfam" id="PF04226">
    <property type="entry name" value="Transgly_assoc"/>
    <property type="match status" value="1"/>
</dbReference>
<sequence length="85" mass="8615">MGLESLLIFLLIGAVAGWLAGLIIKGFGFGLIGNIVVGIIGAFLAGFILPQVGIDIGGGILGAIIHATIGAVLFLFIIKLIKSRG</sequence>
<keyword evidence="3" id="KW-1003">Cell membrane</keyword>
<gene>
    <name evidence="8" type="ORF">J0X12_04240</name>
</gene>